<organism evidence="1 2">
    <name type="scientific">Pristionchus mayeri</name>
    <dbReference type="NCBI Taxonomy" id="1317129"/>
    <lineage>
        <taxon>Eukaryota</taxon>
        <taxon>Metazoa</taxon>
        <taxon>Ecdysozoa</taxon>
        <taxon>Nematoda</taxon>
        <taxon>Chromadorea</taxon>
        <taxon>Rhabditida</taxon>
        <taxon>Rhabditina</taxon>
        <taxon>Diplogasteromorpha</taxon>
        <taxon>Diplogasteroidea</taxon>
        <taxon>Neodiplogasteridae</taxon>
        <taxon>Pristionchus</taxon>
    </lineage>
</organism>
<evidence type="ECO:0000313" key="2">
    <source>
        <dbReference type="Proteomes" id="UP001328107"/>
    </source>
</evidence>
<dbReference type="EMBL" id="BTRK01000004">
    <property type="protein sequence ID" value="GMR49493.1"/>
    <property type="molecule type" value="Genomic_DNA"/>
</dbReference>
<sequence>PVIEIMRIGADTVLVSITNSRDRKRRWSTAFEMEIMPPVKSPTWSWQSSTLLSTYSDEFDNYLDGLSSLELLTRDLIWKIIEYVPEAVFQLRATSRTLRSQVDSFALQPATVPLVKELVFTGAISRFLSPTLDVSMYVPKGKSALFELRLKLREPLHGSNTTVHRTHFALSGRPNIYNANLNTVIDDENSWAHLRGAIGRRIEKVAMNQCITRETLLTISAMLETIKFKKLKVANDQLSSTFAKVITRTVIKCEVDHLFMSFRKLVFRKVNPVAFLIDLSTFVKSMHLYQSEKKTEFDASRKFFFGCEDIEWAPVFLEMFSRRLNKLCIENYTYPLYLTRDSADALRKRLPQMKKKFWFASTCEAYPNGLNYTSNSHLVQASDNELGSRFFTVKYASREKERFVF</sequence>
<dbReference type="Proteomes" id="UP001328107">
    <property type="component" value="Unassembled WGS sequence"/>
</dbReference>
<name>A0AAN5CRW5_9BILA</name>
<feature type="non-terminal residue" evidence="1">
    <location>
        <position position="1"/>
    </location>
</feature>
<keyword evidence="2" id="KW-1185">Reference proteome</keyword>
<comment type="caution">
    <text evidence="1">The sequence shown here is derived from an EMBL/GenBank/DDBJ whole genome shotgun (WGS) entry which is preliminary data.</text>
</comment>
<evidence type="ECO:0000313" key="1">
    <source>
        <dbReference type="EMBL" id="GMR49493.1"/>
    </source>
</evidence>
<evidence type="ECO:0008006" key="3">
    <source>
        <dbReference type="Google" id="ProtNLM"/>
    </source>
</evidence>
<reference evidence="2" key="1">
    <citation type="submission" date="2022-10" db="EMBL/GenBank/DDBJ databases">
        <title>Genome assembly of Pristionchus species.</title>
        <authorList>
            <person name="Yoshida K."/>
            <person name="Sommer R.J."/>
        </authorList>
    </citation>
    <scope>NUCLEOTIDE SEQUENCE [LARGE SCALE GENOMIC DNA]</scope>
    <source>
        <strain evidence="2">RS5460</strain>
    </source>
</reference>
<gene>
    <name evidence="1" type="ORF">PMAYCL1PPCAC_19688</name>
</gene>
<accession>A0AAN5CRW5</accession>
<dbReference type="AlphaFoldDB" id="A0AAN5CRW5"/>
<protein>
    <recommendedName>
        <fullName evidence="3">F-box domain-containing protein</fullName>
    </recommendedName>
</protein>
<proteinExistence type="predicted"/>